<dbReference type="Proteomes" id="UP000636709">
    <property type="component" value="Unassembled WGS sequence"/>
</dbReference>
<protein>
    <recommendedName>
        <fullName evidence="7">Scarecrow-like protein 6</fullName>
    </recommendedName>
</protein>
<accession>A0A835BK30</accession>
<comment type="caution">
    <text evidence="5">The sequence shown here is derived from an EMBL/GenBank/DDBJ whole genome shotgun (WGS) entry which is preliminary data.</text>
</comment>
<feature type="compositionally biased region" description="Gly residues" evidence="4">
    <location>
        <begin position="165"/>
        <end position="175"/>
    </location>
</feature>
<dbReference type="OrthoDB" id="666726at2759"/>
<evidence type="ECO:0000313" key="5">
    <source>
        <dbReference type="EMBL" id="KAF8702408.1"/>
    </source>
</evidence>
<feature type="compositionally biased region" description="Basic and acidic residues" evidence="4">
    <location>
        <begin position="1"/>
        <end position="26"/>
    </location>
</feature>
<feature type="region of interest" description="Disordered" evidence="4">
    <location>
        <begin position="276"/>
        <end position="298"/>
    </location>
</feature>
<feature type="region of interest" description="Disordered" evidence="4">
    <location>
        <begin position="845"/>
        <end position="869"/>
    </location>
</feature>
<dbReference type="PROSITE" id="PS50985">
    <property type="entry name" value="GRAS"/>
    <property type="match status" value="1"/>
</dbReference>
<organism evidence="5 6">
    <name type="scientific">Digitaria exilis</name>
    <dbReference type="NCBI Taxonomy" id="1010633"/>
    <lineage>
        <taxon>Eukaryota</taxon>
        <taxon>Viridiplantae</taxon>
        <taxon>Streptophyta</taxon>
        <taxon>Embryophyta</taxon>
        <taxon>Tracheophyta</taxon>
        <taxon>Spermatophyta</taxon>
        <taxon>Magnoliopsida</taxon>
        <taxon>Liliopsida</taxon>
        <taxon>Poales</taxon>
        <taxon>Poaceae</taxon>
        <taxon>PACMAD clade</taxon>
        <taxon>Panicoideae</taxon>
        <taxon>Panicodae</taxon>
        <taxon>Paniceae</taxon>
        <taxon>Anthephorinae</taxon>
        <taxon>Digitaria</taxon>
    </lineage>
</organism>
<feature type="region of interest" description="Disordered" evidence="4">
    <location>
        <begin position="114"/>
        <end position="143"/>
    </location>
</feature>
<gene>
    <name evidence="5" type="ORF">HU200_032783</name>
</gene>
<keyword evidence="6" id="KW-1185">Reference proteome</keyword>
<feature type="region of interest" description="SAW" evidence="3">
    <location>
        <begin position="721"/>
        <end position="791"/>
    </location>
</feature>
<evidence type="ECO:0000256" key="3">
    <source>
        <dbReference type="PROSITE-ProRule" id="PRU01191"/>
    </source>
</evidence>
<keyword evidence="2" id="KW-0804">Transcription</keyword>
<feature type="compositionally biased region" description="Low complexity" evidence="4">
    <location>
        <begin position="276"/>
        <end position="297"/>
    </location>
</feature>
<proteinExistence type="inferred from homology"/>
<dbReference type="PANTHER" id="PTHR31636">
    <property type="entry name" value="OSJNBA0084A10.13 PROTEIN-RELATED"/>
    <property type="match status" value="1"/>
</dbReference>
<sequence length="967" mass="101640">MLKDWESERGEGQAEDEGERRLEPPQHHPTKQGTRKSASARARLLLLVLRERERERERERAVDAAPPPDLAGWGARALACGKALIWPEGKAGAGGGGRGRGGGDLLLLEPTSVLDCRRSPSPPYSTSTLSSSLGGAAGDSSSGVAAISENSAAAAEATKWAAPGEHGGGGGGGGGARKEEWAGGELPPIPGTLDVGLVGEEGWDAMLGDAAAAAGQEQTFLNWIMAAPGEIEPPLQHHHQLLGNAAGFGFPGSEPLGFSLQHHGGAAASAGALASDLSSPGARSLTSSSGSSSKATSTFGLLPTTEAALQPPPATTMPFHHAADIKPPLLGVPSASLLLNQHQPSPAHSFLMQLPSFPDHQHQPDLPPPPKRHHCMPDNLFLLQNQLQPPPPQGLQFPPLHATAPFHLQPSLQPPRGAMKTTAAAQQQQQQLLDELAAAAKAAEVGNSIGAQEILARLNQQLPPIGKSFLRSASYFKEALLIALTEGSHCATRITSPLDVVLKLTAYKSFSDLSPVLQFANFTTTQALLDEIACTTASCIRIIDFDLGVGGQWASFLQELAHRRGTGNVSLPMLKLTAFVSSDSHHPLELHLTQDNLSQFAVDLGIPFEFNAINLDTFDPSELIASTADELVAVCLPVGCSARTPPLPMLLQLVKRLSPKVVMAIDHGSDRGDLPFSQHFMNCLQSCMFLLDSLDAAGADADTANKIERFLIKPRVVDAVLGRRRAEKAMAWRAVFTSAGFAPVPLSNLAEAQADCLLKRVQVRGFHVEKCGMGLGLYWQRGELVSTRARVRIVFDTNTPGEPDPHTSLGAFGLPTCPYSRPPGGCRSSGVSLRLRPRVSLLDPSAAACPRRHAPPPPPDARPSPHALSCPASQLPPLVELGASGGACDLRSWLAAELACDARSEAHLRRSSPAEALAGRRSSLAKLAGGGARRRRSSLVELGARASSGLALGGGAVVASPVELARG</sequence>
<comment type="similarity">
    <text evidence="3">Belongs to the GRAS family.</text>
</comment>
<keyword evidence="1" id="KW-0805">Transcription regulation</keyword>
<evidence type="ECO:0000256" key="2">
    <source>
        <dbReference type="ARBA" id="ARBA00023163"/>
    </source>
</evidence>
<feature type="compositionally biased region" description="Low complexity" evidence="4">
    <location>
        <begin position="124"/>
        <end position="143"/>
    </location>
</feature>
<reference evidence="5" key="1">
    <citation type="submission" date="2020-07" db="EMBL/GenBank/DDBJ databases">
        <title>Genome sequence and genetic diversity analysis of an under-domesticated orphan crop, white fonio (Digitaria exilis).</title>
        <authorList>
            <person name="Bennetzen J.L."/>
            <person name="Chen S."/>
            <person name="Ma X."/>
            <person name="Wang X."/>
            <person name="Yssel A.E.J."/>
            <person name="Chaluvadi S.R."/>
            <person name="Johnson M."/>
            <person name="Gangashetty P."/>
            <person name="Hamidou F."/>
            <person name="Sanogo M.D."/>
            <person name="Zwaenepoel A."/>
            <person name="Wallace J."/>
            <person name="Van De Peer Y."/>
            <person name="Van Deynze A."/>
        </authorList>
    </citation>
    <scope>NUCLEOTIDE SEQUENCE</scope>
    <source>
        <tissue evidence="5">Leaves</tissue>
    </source>
</reference>
<evidence type="ECO:0000256" key="1">
    <source>
        <dbReference type="ARBA" id="ARBA00023015"/>
    </source>
</evidence>
<dbReference type="InterPro" id="IPR005202">
    <property type="entry name" value="TF_GRAS"/>
</dbReference>
<evidence type="ECO:0008006" key="7">
    <source>
        <dbReference type="Google" id="ProtNLM"/>
    </source>
</evidence>
<dbReference type="EMBL" id="JACEFO010001785">
    <property type="protein sequence ID" value="KAF8702408.1"/>
    <property type="molecule type" value="Genomic_DNA"/>
</dbReference>
<dbReference type="Pfam" id="PF03514">
    <property type="entry name" value="GRAS"/>
    <property type="match status" value="1"/>
</dbReference>
<evidence type="ECO:0000313" key="6">
    <source>
        <dbReference type="Proteomes" id="UP000636709"/>
    </source>
</evidence>
<feature type="region of interest" description="Disordered" evidence="4">
    <location>
        <begin position="156"/>
        <end position="187"/>
    </location>
</feature>
<dbReference type="AlphaFoldDB" id="A0A835BK30"/>
<comment type="caution">
    <text evidence="3">Lacks conserved residue(s) required for the propagation of feature annotation.</text>
</comment>
<name>A0A835BK30_9POAL</name>
<feature type="region of interest" description="Disordered" evidence="4">
    <location>
        <begin position="1"/>
        <end position="39"/>
    </location>
</feature>
<evidence type="ECO:0000256" key="4">
    <source>
        <dbReference type="SAM" id="MobiDB-lite"/>
    </source>
</evidence>